<sequence length="67" mass="7417">MTMMNPPAPPFEQSIDDAGRYKLLVNENNGGSIVEIDGGKRFTLALISESRLESFSQWLSDTLGQSR</sequence>
<organism evidence="1 2">
    <name type="scientific">Bifidobacterium catenulatum PV20-2</name>
    <dbReference type="NCBI Taxonomy" id="1447716"/>
    <lineage>
        <taxon>Bacteria</taxon>
        <taxon>Bacillati</taxon>
        <taxon>Actinomycetota</taxon>
        <taxon>Actinomycetes</taxon>
        <taxon>Bifidobacteriales</taxon>
        <taxon>Bifidobacteriaceae</taxon>
        <taxon>Bifidobacterium</taxon>
    </lineage>
</organism>
<protein>
    <submittedName>
        <fullName evidence="1">Uncharacterized protein</fullName>
    </submittedName>
</protein>
<dbReference type="Proteomes" id="UP000030625">
    <property type="component" value="Chromosome"/>
</dbReference>
<gene>
    <name evidence="1" type="ORF">AH68_04765</name>
</gene>
<dbReference type="HOGENOM" id="CLU_2803817_0_0_11"/>
<name>A0A0A7I9D6_9BIFI</name>
<dbReference type="EMBL" id="CP007456">
    <property type="protein sequence ID" value="AIZ15409.1"/>
    <property type="molecule type" value="Genomic_DNA"/>
</dbReference>
<accession>A0A0A7I9D6</accession>
<proteinExistence type="predicted"/>
<dbReference type="KEGG" id="bka:AH68_04765"/>
<evidence type="ECO:0000313" key="2">
    <source>
        <dbReference type="Proteomes" id="UP000030625"/>
    </source>
</evidence>
<reference evidence="1 2" key="1">
    <citation type="journal article" date="2015" name="Genome Announc.">
        <title>Complete and Assembled Genome Sequence of Bifidobacterium kashiwanohense PV20-2, Isolated from the Feces of an Anemic Kenyan Infant.</title>
        <authorList>
            <person name="Vazquez-Gutierrez P."/>
            <person name="Lacroix C."/>
            <person name="Chassard C."/>
            <person name="Klumpp J."/>
            <person name="Jans C."/>
            <person name="Stevens M.J."/>
        </authorList>
    </citation>
    <scope>NUCLEOTIDE SEQUENCE [LARGE SCALE GENOMIC DNA]</scope>
    <source>
        <strain evidence="1 2">PV20-2</strain>
    </source>
</reference>
<dbReference type="STRING" id="1447716.AH68_04765"/>
<evidence type="ECO:0000313" key="1">
    <source>
        <dbReference type="EMBL" id="AIZ15409.1"/>
    </source>
</evidence>
<dbReference type="AlphaFoldDB" id="A0A0A7I9D6"/>
<dbReference type="RefSeq" id="WP_039198079.1">
    <property type="nucleotide sequence ID" value="NZ_CP007456.1"/>
</dbReference>